<protein>
    <submittedName>
        <fullName evidence="1">Uncharacterized protein</fullName>
    </submittedName>
</protein>
<keyword evidence="2" id="KW-1185">Reference proteome</keyword>
<organism evidence="1 2">
    <name type="scientific">Nocardioides humilatus</name>
    <dbReference type="NCBI Taxonomy" id="2607660"/>
    <lineage>
        <taxon>Bacteria</taxon>
        <taxon>Bacillati</taxon>
        <taxon>Actinomycetota</taxon>
        <taxon>Actinomycetes</taxon>
        <taxon>Propionibacteriales</taxon>
        <taxon>Nocardioidaceae</taxon>
        <taxon>Nocardioides</taxon>
    </lineage>
</organism>
<gene>
    <name evidence="1" type="ORF">F0U44_13280</name>
</gene>
<dbReference type="RefSeq" id="WP_149728736.1">
    <property type="nucleotide sequence ID" value="NZ_VUJV01000003.1"/>
</dbReference>
<reference evidence="1 2" key="1">
    <citation type="submission" date="2019-09" db="EMBL/GenBank/DDBJ databases">
        <title>Nocardioides panacisoli sp. nov., isolated from the soil of a ginseng field.</title>
        <authorList>
            <person name="Cho C."/>
        </authorList>
    </citation>
    <scope>NUCLEOTIDE SEQUENCE [LARGE SCALE GENOMIC DNA]</scope>
    <source>
        <strain evidence="1 2">BN130099</strain>
    </source>
</reference>
<evidence type="ECO:0000313" key="2">
    <source>
        <dbReference type="Proteomes" id="UP000325003"/>
    </source>
</evidence>
<evidence type="ECO:0000313" key="1">
    <source>
        <dbReference type="EMBL" id="KAA1419402.1"/>
    </source>
</evidence>
<dbReference type="EMBL" id="VUJV01000003">
    <property type="protein sequence ID" value="KAA1419402.1"/>
    <property type="molecule type" value="Genomic_DNA"/>
</dbReference>
<comment type="caution">
    <text evidence="1">The sequence shown here is derived from an EMBL/GenBank/DDBJ whole genome shotgun (WGS) entry which is preliminary data.</text>
</comment>
<sequence>MVRRQTITLTPLPNGRAPGGKVRLSVHIAPRLETDEDGAHPVLGQFPDFARWVQLSQEAGLTFQVKFGGDDPVDATFDEAHEPDPSLWEAIFRDDCGVQPLHFKDFDGQKLRSFPAANIHKYLKNLYTSFGLSDPTEFPTAHALLAGGALGTFASDPTDEVRSRLHQKVEQLIAVPSGPAPRIGVIAPHAYSPASVGVDITQVQILHRPRPKGTHRVPYTAPPDFDFHQGIAALAAHPQLLRRLGLVRDLLVTPSASYTAATEVQVFIKDDRFLLYPVGSATYSSRIVSTRTRYRSTTFTAAPRTKDPLLFARRLNLSDPRRYDVADVDLDGAALKVVGAASTIGRSVKAAVASPLTSDRHPLPAMRSEGLVLLQVGRASSLQAEMKRQRSYHDLLLAGQPPVLDAEDLVRGYYLDVWDDTAGHWSPLGMRNVVYTPVGQDPLEVEDEGAVTMAVTTDGQGSPLPDVFVPETLAKWSGWSVVAPRPGRALAKDLDDGMVGRTDTSEATAIKLGITTTVPKPGSDLPKLPSLRYGRSYRFRARAADFAGNSEPFTDINGDNRGSTPLTVYSRYEPVPPPIVLKHEDPTPGDGVLRMVIRSDYDEVPGNADPAYRHLVPPVASQLVVEQAGVLDTPEGRLDPGTYEVLRVRDGNRLDNPDANNYYPDPTSPFNEHSSPELIYPDDFVNVTHLPDPFSRGAVFYGLPFGTTKVGGHEPAGGTAHLSWNLEGDTWDTVLANRIRLSEPRGVTNKADYAHRILTFGRNQELRVFLPKATVVRTKLSSFLSLNGVGPTSDVDRMGIWRWLLAGAAEAGLSTGAQNDLKKLVAAGAHWMISPSVEIELVHAVRRPLLRPTFTTTKQTRKDAHGDDVDADFANVAADRQPGETAAHWTGTMQVSGRSTARVNVIADWHEDIDNVDLPSWDTVGFHAQPCSFTYDSDDHELFPIAAANGKPVPIRADTVRGLGLHELHDTRHRMVTYTVEAVSRFAEEFTKTITPAIGPLRKQKFADNALVPGYTRISDNGVTYEEGTDFLINDPAPGWIRVPVGSPVSTGHPITLTFLEGPVSRFSTEPATQTERTTTTVNVLSTARPKAPQVEYLIPAYEWTPLNKRPNADTTTRQGNRLRVWLGRPWFSSGDGEQLAVICPTAGVQPDAMDPLHTYVSLIGMDPVWGDVRWEGKDLEGRTGFGVPTRTVLKPANFPLADRKIDSGIFLEGIPSLPGAAPPTLGAAVHDVHYDRERKLWYCDIQISPADGKAQPYLPFVQLALARFQASSLNDDGVDLRLSPIVVAELVQLAPDRVLTITKKKGRVSRLNISGTSYKSTPATDHRHVDDQGYVGSVRGPARMTWEIQTPRVGMDPDTFPDTAWERVGVTHVMPGTVDHNGLASWTVDKPVLVGNRPARLVFTEYEEYDDTGDNPGRVVFTATYPL</sequence>
<name>A0A5B1LFG4_9ACTN</name>
<accession>A0A5B1LFG4</accession>
<proteinExistence type="predicted"/>
<reference evidence="1 2" key="2">
    <citation type="submission" date="2019-09" db="EMBL/GenBank/DDBJ databases">
        <authorList>
            <person name="Jin C."/>
        </authorList>
    </citation>
    <scope>NUCLEOTIDE SEQUENCE [LARGE SCALE GENOMIC DNA]</scope>
    <source>
        <strain evidence="1 2">BN130099</strain>
    </source>
</reference>
<dbReference type="Proteomes" id="UP000325003">
    <property type="component" value="Unassembled WGS sequence"/>
</dbReference>